<dbReference type="SUPFAM" id="SSF56112">
    <property type="entry name" value="Protein kinase-like (PK-like)"/>
    <property type="match status" value="1"/>
</dbReference>
<dbReference type="GO" id="GO:0005886">
    <property type="term" value="C:plasma membrane"/>
    <property type="evidence" value="ECO:0007669"/>
    <property type="project" value="TreeGrafter"/>
</dbReference>
<dbReference type="Proteomes" id="UP000008021">
    <property type="component" value="Chromosome 4"/>
</dbReference>
<evidence type="ECO:0000259" key="8">
    <source>
        <dbReference type="PROSITE" id="PS50011"/>
    </source>
</evidence>
<accession>A0A0E0DIU4</accession>
<keyword evidence="5 6" id="KW-0067">ATP-binding</keyword>
<dbReference type="GO" id="GO:0004674">
    <property type="term" value="F:protein serine/threonine kinase activity"/>
    <property type="evidence" value="ECO:0007669"/>
    <property type="project" value="UniProtKB-KW"/>
</dbReference>
<dbReference type="Pfam" id="PF00069">
    <property type="entry name" value="Pkinase"/>
    <property type="match status" value="1"/>
</dbReference>
<dbReference type="PROSITE" id="PS00108">
    <property type="entry name" value="PROTEIN_KINASE_ST"/>
    <property type="match status" value="1"/>
</dbReference>
<dbReference type="EnsemblPlants" id="OMERI04G21990.4">
    <property type="protein sequence ID" value="OMERI04G21990.4"/>
    <property type="gene ID" value="OMERI04G21990"/>
</dbReference>
<dbReference type="FunFam" id="1.10.510.10:FF:000467">
    <property type="entry name" value="Liguleless narrow1"/>
    <property type="match status" value="1"/>
</dbReference>
<reference evidence="9" key="1">
    <citation type="submission" date="2015-04" db="UniProtKB">
        <authorList>
            <consortium name="EnsemblPlants"/>
        </authorList>
    </citation>
    <scope>IDENTIFICATION</scope>
</reference>
<feature type="binding site" evidence="6">
    <location>
        <position position="118"/>
    </location>
    <ligand>
        <name>ATP</name>
        <dbReference type="ChEBI" id="CHEBI:30616"/>
    </ligand>
</feature>
<dbReference type="Gene3D" id="1.10.510.10">
    <property type="entry name" value="Transferase(Phosphotransferase) domain 1"/>
    <property type="match status" value="1"/>
</dbReference>
<dbReference type="PROSITE" id="PS50011">
    <property type="entry name" value="PROTEIN_KINASE_DOM"/>
    <property type="match status" value="1"/>
</dbReference>
<dbReference type="SMART" id="SM00220">
    <property type="entry name" value="S_TKc"/>
    <property type="match status" value="1"/>
</dbReference>
<dbReference type="Gramene" id="OMERI04G21990.4">
    <property type="protein sequence ID" value="OMERI04G21990.4"/>
    <property type="gene ID" value="OMERI04G21990"/>
</dbReference>
<evidence type="ECO:0000256" key="4">
    <source>
        <dbReference type="ARBA" id="ARBA00022777"/>
    </source>
</evidence>
<organism evidence="9">
    <name type="scientific">Oryza meridionalis</name>
    <dbReference type="NCBI Taxonomy" id="40149"/>
    <lineage>
        <taxon>Eukaryota</taxon>
        <taxon>Viridiplantae</taxon>
        <taxon>Streptophyta</taxon>
        <taxon>Embryophyta</taxon>
        <taxon>Tracheophyta</taxon>
        <taxon>Spermatophyta</taxon>
        <taxon>Magnoliopsida</taxon>
        <taxon>Liliopsida</taxon>
        <taxon>Poales</taxon>
        <taxon>Poaceae</taxon>
        <taxon>BOP clade</taxon>
        <taxon>Oryzoideae</taxon>
        <taxon>Oryzeae</taxon>
        <taxon>Oryzinae</taxon>
        <taxon>Oryza</taxon>
    </lineage>
</organism>
<evidence type="ECO:0000256" key="1">
    <source>
        <dbReference type="ARBA" id="ARBA00022527"/>
    </source>
</evidence>
<keyword evidence="4" id="KW-0418">Kinase</keyword>
<comment type="similarity">
    <text evidence="7">Belongs to the protein kinase superfamily.</text>
</comment>
<keyword evidence="10" id="KW-1185">Reference proteome</keyword>
<dbReference type="InterPro" id="IPR011009">
    <property type="entry name" value="Kinase-like_dom_sf"/>
</dbReference>
<evidence type="ECO:0000256" key="7">
    <source>
        <dbReference type="RuleBase" id="RU000304"/>
    </source>
</evidence>
<proteinExistence type="inferred from homology"/>
<evidence type="ECO:0000256" key="2">
    <source>
        <dbReference type="ARBA" id="ARBA00022679"/>
    </source>
</evidence>
<evidence type="ECO:0000313" key="10">
    <source>
        <dbReference type="Proteomes" id="UP000008021"/>
    </source>
</evidence>
<keyword evidence="3 6" id="KW-0547">Nucleotide-binding</keyword>
<evidence type="ECO:0000256" key="5">
    <source>
        <dbReference type="ARBA" id="ARBA00022840"/>
    </source>
</evidence>
<dbReference type="InterPro" id="IPR008271">
    <property type="entry name" value="Ser/Thr_kinase_AS"/>
</dbReference>
<evidence type="ECO:0000313" key="9">
    <source>
        <dbReference type="EnsemblPlants" id="OMERI04G21990.4"/>
    </source>
</evidence>
<protein>
    <recommendedName>
        <fullName evidence="8">Protein kinase domain-containing protein</fullName>
    </recommendedName>
</protein>
<keyword evidence="1 7" id="KW-0723">Serine/threonine-protein kinase</keyword>
<dbReference type="AlphaFoldDB" id="A0A0E0DIU4"/>
<feature type="domain" description="Protein kinase" evidence="8">
    <location>
        <begin position="1"/>
        <end position="307"/>
    </location>
</feature>
<dbReference type="GO" id="GO:0005524">
    <property type="term" value="F:ATP binding"/>
    <property type="evidence" value="ECO:0007669"/>
    <property type="project" value="UniProtKB-UniRule"/>
</dbReference>
<dbReference type="PROSITE" id="PS00107">
    <property type="entry name" value="PROTEIN_KINASE_ATP"/>
    <property type="match status" value="1"/>
</dbReference>
<evidence type="ECO:0000256" key="6">
    <source>
        <dbReference type="PROSITE-ProRule" id="PRU10141"/>
    </source>
</evidence>
<dbReference type="InterPro" id="IPR017441">
    <property type="entry name" value="Protein_kinase_ATP_BS"/>
</dbReference>
<dbReference type="Gene3D" id="3.30.200.20">
    <property type="entry name" value="Phosphorylase Kinase, domain 1"/>
    <property type="match status" value="1"/>
</dbReference>
<name>A0A0E0DIU4_9ORYZ</name>
<dbReference type="PANTHER" id="PTHR27002:SF1044">
    <property type="entry name" value="PROTEIN KINASE SUPERFAMILY PROTEIN"/>
    <property type="match status" value="1"/>
</dbReference>
<keyword evidence="2" id="KW-0808">Transferase</keyword>
<dbReference type="InterPro" id="IPR000719">
    <property type="entry name" value="Prot_kinase_dom"/>
</dbReference>
<evidence type="ECO:0000256" key="3">
    <source>
        <dbReference type="ARBA" id="ARBA00022741"/>
    </source>
</evidence>
<reference evidence="9" key="2">
    <citation type="submission" date="2018-05" db="EMBL/GenBank/DDBJ databases">
        <title>OmerRS3 (Oryza meridionalis Reference Sequence Version 3).</title>
        <authorList>
            <person name="Zhang J."/>
            <person name="Kudrna D."/>
            <person name="Lee S."/>
            <person name="Talag J."/>
            <person name="Welchert J."/>
            <person name="Wing R.A."/>
        </authorList>
    </citation>
    <scope>NUCLEOTIDE SEQUENCE [LARGE SCALE GENOMIC DNA]</scope>
    <source>
        <strain evidence="9">cv. OR44</strain>
    </source>
</reference>
<dbReference type="PANTHER" id="PTHR27002">
    <property type="entry name" value="RECEPTOR-LIKE SERINE/THREONINE-PROTEIN KINASE SD1-8"/>
    <property type="match status" value="1"/>
</dbReference>
<sequence length="346" mass="37963">MEGEGPAGRRRDGSAAQILSTVKISPSYPRRSAFPLLGKATQNQRIQAPRPITQEAGPPADEAIFRSDSVKSAVLSSPLVEFSTIYSATNNFSNKLGGGGFGFVYKGVLPDGQEIAVKRLSNRSSQGLEEFKNEGIGRGLLYLHQDSRLKIIHRDLKASNILLDDDFNPKISDFGMARIFGENQLQALTHRIVGTYGYISPEYAMEGKFSEKSDIFSFGVLILEIVSGRRNSSFVDEEWSMNLLGYAWTLWKEGSVSELIDPLMGTICSYDEVCRCIQVGLLCVQELPGDRPNMSLVLRMLSGDVTLPAPKQAAFFVGRVPLDDNDTGSGNQLTPKECKALLHGYV</sequence>